<evidence type="ECO:0000313" key="2">
    <source>
        <dbReference type="EMBL" id="SVA51932.1"/>
    </source>
</evidence>
<dbReference type="InterPro" id="IPR023210">
    <property type="entry name" value="NADP_OxRdtase_dom"/>
</dbReference>
<dbReference type="EMBL" id="UINC01011823">
    <property type="protein sequence ID" value="SVA51932.1"/>
    <property type="molecule type" value="Genomic_DNA"/>
</dbReference>
<dbReference type="InterPro" id="IPR036812">
    <property type="entry name" value="NAD(P)_OxRdtase_dom_sf"/>
</dbReference>
<dbReference type="AlphaFoldDB" id="A0A381WHK9"/>
<name>A0A381WHK9_9ZZZZ</name>
<dbReference type="InterPro" id="IPR053135">
    <property type="entry name" value="AKR2_Oxidoreductase"/>
</dbReference>
<dbReference type="SUPFAM" id="SSF51430">
    <property type="entry name" value="NAD(P)-linked oxidoreductase"/>
    <property type="match status" value="1"/>
</dbReference>
<proteinExistence type="predicted"/>
<protein>
    <recommendedName>
        <fullName evidence="1">NADP-dependent oxidoreductase domain-containing protein</fullName>
    </recommendedName>
</protein>
<organism evidence="2">
    <name type="scientific">marine metagenome</name>
    <dbReference type="NCBI Taxonomy" id="408172"/>
    <lineage>
        <taxon>unclassified sequences</taxon>
        <taxon>metagenomes</taxon>
        <taxon>ecological metagenomes</taxon>
    </lineage>
</organism>
<sequence>MLFRKIREMEFPAVGMGTSRTFDIDDSIPEVFSVRNKIVEECQNNGVTLVDSSPMYGNAEKVLGLAIQENDPSKFQIATKVWTTGYRSGLDQIDTSFSLLKTEYIHILQIHNLVDWKTHLPTLTSLKNEGKIGLVGLTCMTPSDYPEMMNIMKTGKIDSIQIPYNVINTRVESDVLPLAESMEIGVLVMEPLQKGKYVKDLRISPDLGPLSDLGIKTWAQALLSWVISNEVITSAIPATSNPKRIKENSLGAIQMPKELRDFVKRETERCI</sequence>
<dbReference type="Pfam" id="PF00248">
    <property type="entry name" value="Aldo_ket_red"/>
    <property type="match status" value="1"/>
</dbReference>
<reference evidence="2" key="1">
    <citation type="submission" date="2018-05" db="EMBL/GenBank/DDBJ databases">
        <authorList>
            <person name="Lanie J.A."/>
            <person name="Ng W.-L."/>
            <person name="Kazmierczak K.M."/>
            <person name="Andrzejewski T.M."/>
            <person name="Davidsen T.M."/>
            <person name="Wayne K.J."/>
            <person name="Tettelin H."/>
            <person name="Glass J.I."/>
            <person name="Rusch D."/>
            <person name="Podicherti R."/>
            <person name="Tsui H.-C.T."/>
            <person name="Winkler M.E."/>
        </authorList>
    </citation>
    <scope>NUCLEOTIDE SEQUENCE</scope>
</reference>
<feature type="domain" description="NADP-dependent oxidoreductase" evidence="1">
    <location>
        <begin position="14"/>
        <end position="248"/>
    </location>
</feature>
<dbReference type="Gene3D" id="3.20.20.100">
    <property type="entry name" value="NADP-dependent oxidoreductase domain"/>
    <property type="match status" value="1"/>
</dbReference>
<dbReference type="CDD" id="cd19095">
    <property type="entry name" value="AKR_PA4992-like"/>
    <property type="match status" value="1"/>
</dbReference>
<dbReference type="PANTHER" id="PTHR43312:SF1">
    <property type="entry name" value="NADP-DEPENDENT OXIDOREDUCTASE DOMAIN-CONTAINING PROTEIN"/>
    <property type="match status" value="1"/>
</dbReference>
<accession>A0A381WHK9</accession>
<gene>
    <name evidence="2" type="ORF">METZ01_LOCUS104786</name>
</gene>
<evidence type="ECO:0000259" key="1">
    <source>
        <dbReference type="Pfam" id="PF00248"/>
    </source>
</evidence>
<dbReference type="PANTHER" id="PTHR43312">
    <property type="entry name" value="D-THREO-ALDOSE 1-DEHYDROGENASE"/>
    <property type="match status" value="1"/>
</dbReference>